<name>A0A2C9P3J6_SALET</name>
<evidence type="ECO:0000313" key="1">
    <source>
        <dbReference type="EMBL" id="ASG17910.1"/>
    </source>
</evidence>
<sequence>MNERIRLLMSCEIPNLTSDIDLFFIGNKLDSYAKNIIPFINVNDLNDWSILISVILRPTNGIGVYKRIKRYPSDKEFEIPISITIPDDKQVAYGSSRVKDGFYLPMDEGKFHFLNPNFDEYNCLKDYILSSAKSAIELAFQCGFTCNGKKIKYQK</sequence>
<dbReference type="Proteomes" id="UP000197157">
    <property type="component" value="Chromosome"/>
</dbReference>
<dbReference type="RefSeq" id="WP_080245884.1">
    <property type="nucleotide sequence ID" value="NZ_CP022117.1"/>
</dbReference>
<protein>
    <submittedName>
        <fullName evidence="1">Uncharacterized protein</fullName>
    </submittedName>
</protein>
<accession>A0A2C9P3J6</accession>
<dbReference type="EMBL" id="CP022117">
    <property type="protein sequence ID" value="ASG17910.1"/>
    <property type="molecule type" value="Genomic_DNA"/>
</dbReference>
<dbReference type="Pfam" id="PF15587">
    <property type="entry name" value="Imm9"/>
    <property type="match status" value="1"/>
</dbReference>
<proteinExistence type="predicted"/>
<evidence type="ECO:0000313" key="2">
    <source>
        <dbReference type="Proteomes" id="UP000197157"/>
    </source>
</evidence>
<organism evidence="1 2">
    <name type="scientific">Salmonella enterica subsp. enterica serovar Macclesfield str. S-1643</name>
    <dbReference type="NCBI Taxonomy" id="1242107"/>
    <lineage>
        <taxon>Bacteria</taxon>
        <taxon>Pseudomonadati</taxon>
        <taxon>Pseudomonadota</taxon>
        <taxon>Gammaproteobacteria</taxon>
        <taxon>Enterobacterales</taxon>
        <taxon>Enterobacteriaceae</taxon>
        <taxon>Salmonella</taxon>
    </lineage>
</organism>
<dbReference type="InterPro" id="IPR028963">
    <property type="entry name" value="Imm9"/>
</dbReference>
<gene>
    <name evidence="1" type="ORF">LFZ25_19205</name>
</gene>
<reference evidence="1 2" key="1">
    <citation type="submission" date="2017-06" db="EMBL/GenBank/DDBJ databases">
        <title>Salmonella reference genomes for public health.</title>
        <authorList>
            <person name="Robertson J."/>
            <person name="Yoshida C."/>
            <person name="Gurnik S."/>
            <person name="Nash J."/>
        </authorList>
    </citation>
    <scope>NUCLEOTIDE SEQUENCE [LARGE SCALE GENOMIC DNA]</scope>
    <source>
        <strain evidence="1 2">S-1643</strain>
    </source>
</reference>
<dbReference type="AlphaFoldDB" id="A0A2C9P3J6"/>